<keyword evidence="1" id="KW-0812">Transmembrane</keyword>
<feature type="transmembrane region" description="Helical" evidence="1">
    <location>
        <begin position="72"/>
        <end position="93"/>
    </location>
</feature>
<reference evidence="2 3" key="1">
    <citation type="submission" date="2020-11" db="EMBL/GenBank/DDBJ databases">
        <title>Corynebacterium sp. MC1420.</title>
        <authorList>
            <person name="Zhou J."/>
        </authorList>
    </citation>
    <scope>NUCLEOTIDE SEQUENCE [LARGE SCALE GENOMIC DNA]</scope>
    <source>
        <strain evidence="2 3">MC1420</strain>
    </source>
</reference>
<dbReference type="AlphaFoldDB" id="A0A7T0KPA6"/>
<gene>
    <name evidence="2" type="ORF">G7Y29_01545</name>
</gene>
<evidence type="ECO:0000313" key="2">
    <source>
        <dbReference type="EMBL" id="QPK83523.1"/>
    </source>
</evidence>
<protein>
    <recommendedName>
        <fullName evidence="4">Alkaline shock response membrane anchor protein AmaP</fullName>
    </recommendedName>
</protein>
<proteinExistence type="predicted"/>
<keyword evidence="1" id="KW-1133">Transmembrane helix</keyword>
<keyword evidence="3" id="KW-1185">Reference proteome</keyword>
<dbReference type="KEGG" id="cqn:G7Y29_01545"/>
<evidence type="ECO:0000256" key="1">
    <source>
        <dbReference type="SAM" id="Phobius"/>
    </source>
</evidence>
<sequence>MSPRTDLPAASPGREPRADPPARWLAVLIGVLLLVLAFAIGRDLWFRWGENNPENSWVAAALRWLASYPVNLVAVALGIAVSLAGLWMIIAALSPRVRTHARVASPASVWIRPVDMARKSTHLARTHAGDGAINSRATRRRVRVAVEDDGTGTELKQRIEASLIDEFSPLQVQPRVTVALLPQQADPTSEDEQ</sequence>
<accession>A0A7T0KPA6</accession>
<name>A0A7T0KPA6_9CORY</name>
<evidence type="ECO:0008006" key="4">
    <source>
        <dbReference type="Google" id="ProtNLM"/>
    </source>
</evidence>
<keyword evidence="1" id="KW-0472">Membrane</keyword>
<dbReference type="Proteomes" id="UP000594586">
    <property type="component" value="Chromosome"/>
</dbReference>
<feature type="transmembrane region" description="Helical" evidence="1">
    <location>
        <begin position="21"/>
        <end position="41"/>
    </location>
</feature>
<organism evidence="2 3">
    <name type="scientific">Corynebacterium qintianiae</name>
    <dbReference type="NCBI Taxonomy" id="2709392"/>
    <lineage>
        <taxon>Bacteria</taxon>
        <taxon>Bacillati</taxon>
        <taxon>Actinomycetota</taxon>
        <taxon>Actinomycetes</taxon>
        <taxon>Mycobacteriales</taxon>
        <taxon>Corynebacteriaceae</taxon>
        <taxon>Corynebacterium</taxon>
    </lineage>
</organism>
<dbReference type="RefSeq" id="WP_165003469.1">
    <property type="nucleotide sequence ID" value="NZ_CP064955.1"/>
</dbReference>
<evidence type="ECO:0000313" key="3">
    <source>
        <dbReference type="Proteomes" id="UP000594586"/>
    </source>
</evidence>
<dbReference type="EMBL" id="CP064955">
    <property type="protein sequence ID" value="QPK83523.1"/>
    <property type="molecule type" value="Genomic_DNA"/>
</dbReference>